<comment type="caution">
    <text evidence="1">The sequence shown here is derived from an EMBL/GenBank/DDBJ whole genome shotgun (WGS) entry which is preliminary data.</text>
</comment>
<sequence>MFVEKINRMRAYGNKVLKRLGLKEYLRLLGKVSDNICWKKTEAGIRKSMDPEASLDHTSSLYQGMTQYSRQPVQRRATQLVLINTLTNSAGALLPSHHLSTLHGKTLSAASWQSAR</sequence>
<gene>
    <name evidence="1" type="ORF">AVEN_247924_1</name>
</gene>
<dbReference type="AlphaFoldDB" id="A0A4Y2CJW4"/>
<dbReference type="Proteomes" id="UP000499080">
    <property type="component" value="Unassembled WGS sequence"/>
</dbReference>
<accession>A0A4Y2CJW4</accession>
<reference evidence="1 2" key="1">
    <citation type="journal article" date="2019" name="Sci. Rep.">
        <title>Orb-weaving spider Araneus ventricosus genome elucidates the spidroin gene catalogue.</title>
        <authorList>
            <person name="Kono N."/>
            <person name="Nakamura H."/>
            <person name="Ohtoshi R."/>
            <person name="Moran D.A.P."/>
            <person name="Shinohara A."/>
            <person name="Yoshida Y."/>
            <person name="Fujiwara M."/>
            <person name="Mori M."/>
            <person name="Tomita M."/>
            <person name="Arakawa K."/>
        </authorList>
    </citation>
    <scope>NUCLEOTIDE SEQUENCE [LARGE SCALE GENOMIC DNA]</scope>
</reference>
<keyword evidence="2" id="KW-1185">Reference proteome</keyword>
<name>A0A4Y2CJW4_ARAVE</name>
<organism evidence="1 2">
    <name type="scientific">Araneus ventricosus</name>
    <name type="common">Orbweaver spider</name>
    <name type="synonym">Epeira ventricosa</name>
    <dbReference type="NCBI Taxonomy" id="182803"/>
    <lineage>
        <taxon>Eukaryota</taxon>
        <taxon>Metazoa</taxon>
        <taxon>Ecdysozoa</taxon>
        <taxon>Arthropoda</taxon>
        <taxon>Chelicerata</taxon>
        <taxon>Arachnida</taxon>
        <taxon>Araneae</taxon>
        <taxon>Araneomorphae</taxon>
        <taxon>Entelegynae</taxon>
        <taxon>Araneoidea</taxon>
        <taxon>Araneidae</taxon>
        <taxon>Araneus</taxon>
    </lineage>
</organism>
<evidence type="ECO:0000313" key="2">
    <source>
        <dbReference type="Proteomes" id="UP000499080"/>
    </source>
</evidence>
<proteinExistence type="predicted"/>
<evidence type="ECO:0000313" key="1">
    <source>
        <dbReference type="EMBL" id="GBM04047.1"/>
    </source>
</evidence>
<dbReference type="EMBL" id="BGPR01000198">
    <property type="protein sequence ID" value="GBM04047.1"/>
    <property type="molecule type" value="Genomic_DNA"/>
</dbReference>
<protein>
    <submittedName>
        <fullName evidence="1">Uncharacterized protein</fullName>
    </submittedName>
</protein>